<evidence type="ECO:0000313" key="3">
    <source>
        <dbReference type="Proteomes" id="UP000499080"/>
    </source>
</evidence>
<proteinExistence type="predicted"/>
<dbReference type="Proteomes" id="UP000499080">
    <property type="component" value="Unassembled WGS sequence"/>
</dbReference>
<keyword evidence="3" id="KW-1185">Reference proteome</keyword>
<evidence type="ECO:0000313" key="2">
    <source>
        <dbReference type="EMBL" id="GBN95060.1"/>
    </source>
</evidence>
<protein>
    <submittedName>
        <fullName evidence="2">Uncharacterized protein</fullName>
    </submittedName>
</protein>
<dbReference type="EMBL" id="BGPR01025836">
    <property type="protein sequence ID" value="GBN95060.1"/>
    <property type="molecule type" value="Genomic_DNA"/>
</dbReference>
<dbReference type="EMBL" id="BGPR01025821">
    <property type="protein sequence ID" value="GBN95031.1"/>
    <property type="molecule type" value="Genomic_DNA"/>
</dbReference>
<organism evidence="2 3">
    <name type="scientific">Araneus ventricosus</name>
    <name type="common">Orbweaver spider</name>
    <name type="synonym">Epeira ventricosa</name>
    <dbReference type="NCBI Taxonomy" id="182803"/>
    <lineage>
        <taxon>Eukaryota</taxon>
        <taxon>Metazoa</taxon>
        <taxon>Ecdysozoa</taxon>
        <taxon>Arthropoda</taxon>
        <taxon>Chelicerata</taxon>
        <taxon>Arachnida</taxon>
        <taxon>Araneae</taxon>
        <taxon>Araneomorphae</taxon>
        <taxon>Entelegynae</taxon>
        <taxon>Araneoidea</taxon>
        <taxon>Araneidae</taxon>
        <taxon>Araneus</taxon>
    </lineage>
</organism>
<reference evidence="2 3" key="1">
    <citation type="journal article" date="2019" name="Sci. Rep.">
        <title>Orb-weaving spider Araneus ventricosus genome elucidates the spidroin gene catalogue.</title>
        <authorList>
            <person name="Kono N."/>
            <person name="Nakamura H."/>
            <person name="Ohtoshi R."/>
            <person name="Moran D.A.P."/>
            <person name="Shinohara A."/>
            <person name="Yoshida Y."/>
            <person name="Fujiwara M."/>
            <person name="Mori M."/>
            <person name="Tomita M."/>
            <person name="Arakawa K."/>
        </authorList>
    </citation>
    <scope>NUCLEOTIDE SEQUENCE [LARGE SCALE GENOMIC DNA]</scope>
</reference>
<gene>
    <name evidence="2" type="ORF">AVEN_16371_1</name>
    <name evidence="1" type="ORF">AVEN_4605_1</name>
</gene>
<name>A0A4Y2T545_ARAVE</name>
<evidence type="ECO:0000313" key="1">
    <source>
        <dbReference type="EMBL" id="GBN95031.1"/>
    </source>
</evidence>
<sequence>MTTAIGMSGVWGFSRSGRTVVEPRESEQNGADFCSDSGKFGKILLMHQIWVLCEKSSERANCDSHRQAGLVPYVKRRELIKVLSSFLNTNSNVSFKTKTNINSVSDS</sequence>
<accession>A0A4Y2T545</accession>
<comment type="caution">
    <text evidence="2">The sequence shown here is derived from an EMBL/GenBank/DDBJ whole genome shotgun (WGS) entry which is preliminary data.</text>
</comment>
<dbReference type="AlphaFoldDB" id="A0A4Y2T545"/>